<reference evidence="12" key="1">
    <citation type="submission" date="2019-12" db="EMBL/GenBank/DDBJ databases">
        <title>Actinomadura physcomitrii sp. nov., a novel actinomycete isolated from moss [Physcomitrium sphaericum (Ludw) Fuernr].</title>
        <authorList>
            <person name="Zhuang X."/>
        </authorList>
    </citation>
    <scope>NUCLEOTIDE SEQUENCE [LARGE SCALE GENOMIC DNA]</scope>
    <source>
        <strain evidence="12">LD22</strain>
    </source>
</reference>
<dbReference type="Proteomes" id="UP000462055">
    <property type="component" value="Unassembled WGS sequence"/>
</dbReference>
<keyword evidence="7" id="KW-0067">ATP-binding</keyword>
<dbReference type="InterPro" id="IPR007795">
    <property type="entry name" value="T7SS_EccB"/>
</dbReference>
<dbReference type="PANTHER" id="PTHR40765">
    <property type="entry name" value="ESX-2 SECRETION SYSTEM ATPASE ECCB2"/>
    <property type="match status" value="1"/>
</dbReference>
<dbReference type="AlphaFoldDB" id="A0A6I4MLI6"/>
<keyword evidence="4 11" id="KW-0812">Transmembrane</keyword>
<evidence type="ECO:0000256" key="5">
    <source>
        <dbReference type="ARBA" id="ARBA00022741"/>
    </source>
</evidence>
<dbReference type="Gene3D" id="3.30.2390.20">
    <property type="entry name" value="Type VII secretion system EccB, repeat 1 domain"/>
    <property type="match status" value="1"/>
</dbReference>
<keyword evidence="13" id="KW-1185">Reference proteome</keyword>
<evidence type="ECO:0000313" key="12">
    <source>
        <dbReference type="EMBL" id="MWA06712.1"/>
    </source>
</evidence>
<evidence type="ECO:0000256" key="10">
    <source>
        <dbReference type="SAM" id="MobiDB-lite"/>
    </source>
</evidence>
<gene>
    <name evidence="12" type="primary">eccB</name>
    <name evidence="12" type="ORF">F8568_041495</name>
</gene>
<dbReference type="GO" id="GO:0005576">
    <property type="term" value="C:extracellular region"/>
    <property type="evidence" value="ECO:0007669"/>
    <property type="project" value="TreeGrafter"/>
</dbReference>
<keyword evidence="6" id="KW-0378">Hydrolase</keyword>
<comment type="similarity">
    <text evidence="2">Belongs to the EccB family.</text>
</comment>
<keyword evidence="8 11" id="KW-1133">Transmembrane helix</keyword>
<evidence type="ECO:0000256" key="4">
    <source>
        <dbReference type="ARBA" id="ARBA00022692"/>
    </source>
</evidence>
<dbReference type="EMBL" id="WBMS02000056">
    <property type="protein sequence ID" value="MWA06712.1"/>
    <property type="molecule type" value="Genomic_DNA"/>
</dbReference>
<keyword evidence="5" id="KW-0547">Nucleotide-binding</keyword>
<protein>
    <submittedName>
        <fullName evidence="12">Type VII secretion protein EccB</fullName>
    </submittedName>
</protein>
<evidence type="ECO:0000256" key="9">
    <source>
        <dbReference type="ARBA" id="ARBA00023136"/>
    </source>
</evidence>
<evidence type="ECO:0000256" key="8">
    <source>
        <dbReference type="ARBA" id="ARBA00022989"/>
    </source>
</evidence>
<accession>A0A6I4MLI6</accession>
<organism evidence="12 13">
    <name type="scientific">Actinomadura physcomitrii</name>
    <dbReference type="NCBI Taxonomy" id="2650748"/>
    <lineage>
        <taxon>Bacteria</taxon>
        <taxon>Bacillati</taxon>
        <taxon>Actinomycetota</taxon>
        <taxon>Actinomycetes</taxon>
        <taxon>Streptosporangiales</taxon>
        <taxon>Thermomonosporaceae</taxon>
        <taxon>Actinomadura</taxon>
    </lineage>
</organism>
<dbReference type="Pfam" id="PF05108">
    <property type="entry name" value="T7SS_ESX1_EccB"/>
    <property type="match status" value="1"/>
</dbReference>
<dbReference type="PANTHER" id="PTHR40765:SF2">
    <property type="entry name" value="ESX-2 SECRETION SYSTEM ATPASE ECCB2"/>
    <property type="match status" value="1"/>
</dbReference>
<dbReference type="RefSeq" id="WP_151599485.1">
    <property type="nucleotide sequence ID" value="NZ_WBMS02000056.1"/>
</dbReference>
<name>A0A6I4MLI6_9ACTN</name>
<evidence type="ECO:0000256" key="1">
    <source>
        <dbReference type="ARBA" id="ARBA00004162"/>
    </source>
</evidence>
<dbReference type="GO" id="GO:0005886">
    <property type="term" value="C:plasma membrane"/>
    <property type="evidence" value="ECO:0007669"/>
    <property type="project" value="UniProtKB-SubCell"/>
</dbReference>
<dbReference type="GO" id="GO:0016787">
    <property type="term" value="F:hydrolase activity"/>
    <property type="evidence" value="ECO:0007669"/>
    <property type="project" value="UniProtKB-KW"/>
</dbReference>
<evidence type="ECO:0000256" key="7">
    <source>
        <dbReference type="ARBA" id="ARBA00022840"/>
    </source>
</evidence>
<dbReference type="InterPro" id="IPR042485">
    <property type="entry name" value="T7SS_EccB_R3"/>
</dbReference>
<dbReference type="Gene3D" id="2.40.50.910">
    <property type="entry name" value="Type VII secretion system EccB, repeat 3 domain"/>
    <property type="match status" value="1"/>
</dbReference>
<evidence type="ECO:0000256" key="11">
    <source>
        <dbReference type="SAM" id="Phobius"/>
    </source>
</evidence>
<evidence type="ECO:0000256" key="2">
    <source>
        <dbReference type="ARBA" id="ARBA00008149"/>
    </source>
</evidence>
<proteinExistence type="inferred from homology"/>
<keyword evidence="3" id="KW-1003">Cell membrane</keyword>
<feature type="region of interest" description="Disordered" evidence="10">
    <location>
        <begin position="127"/>
        <end position="148"/>
    </location>
</feature>
<keyword evidence="9 11" id="KW-0472">Membrane</keyword>
<comment type="subcellular location">
    <subcellularLocation>
        <location evidence="1">Cell membrane</location>
        <topology evidence="1">Single-pass membrane protein</topology>
    </subcellularLocation>
</comment>
<feature type="region of interest" description="Disordered" evidence="10">
    <location>
        <begin position="235"/>
        <end position="255"/>
    </location>
</feature>
<dbReference type="NCBIfam" id="TIGR03919">
    <property type="entry name" value="T7SS_EccB"/>
    <property type="match status" value="1"/>
</dbReference>
<evidence type="ECO:0000256" key="6">
    <source>
        <dbReference type="ARBA" id="ARBA00022801"/>
    </source>
</evidence>
<feature type="transmembrane region" description="Helical" evidence="11">
    <location>
        <begin position="39"/>
        <end position="62"/>
    </location>
</feature>
<dbReference type="InterPro" id="IPR044857">
    <property type="entry name" value="T7SS_EccB_R1"/>
</dbReference>
<evidence type="ECO:0000256" key="3">
    <source>
        <dbReference type="ARBA" id="ARBA00022475"/>
    </source>
</evidence>
<evidence type="ECO:0000313" key="13">
    <source>
        <dbReference type="Proteomes" id="UP000462055"/>
    </source>
</evidence>
<dbReference type="GO" id="GO:0005524">
    <property type="term" value="F:ATP binding"/>
    <property type="evidence" value="ECO:0007669"/>
    <property type="project" value="UniProtKB-KW"/>
</dbReference>
<sequence>MQTRKDLYQAHRLMTQRVALALLQGRPSAAESPLRRTGVGTLCGVMVAVLVAAGFGITGLIFKGGARNLERPGVLVIEKETGATYAYSRQDRKLVPFLNYASARLAMPTSDIQRKTVSSKSLAKYPRDPLTGIQGAPESLPAPGKPGHTSWSLCARTTAPPGGSTVSLVGGPDIGGRPLTDAQGVVVSGASQDWLIWRNSRMRITPKAARGLSAEQPVPVDERWLNGLPQGPDYAAPSIPQRGHEFPGPGNTPAPAGQVFHVAAIAGTPERWYVQMPDGLASISATQARLLLDSLAAGPPRDITPAQAASKPSQSNLYDHALPDMPPRIVAYDPQQPLCTVYRNASRLSTDARFTIGGSLPAPSGRTSSGLDQVVLPGGGTFAGTLSGPGQPLQTFSLLTDQGLRYPIPTADDIAKLGYSTKDATPIPANLLQLLKEGPTLTSSAAVRPVPAK</sequence>
<comment type="caution">
    <text evidence="12">The sequence shown here is derived from an EMBL/GenBank/DDBJ whole genome shotgun (WGS) entry which is preliminary data.</text>
</comment>